<organism evidence="10 11">
    <name type="scientific">Eucalyptus globulus</name>
    <name type="common">Tasmanian blue gum</name>
    <dbReference type="NCBI Taxonomy" id="34317"/>
    <lineage>
        <taxon>Eukaryota</taxon>
        <taxon>Viridiplantae</taxon>
        <taxon>Streptophyta</taxon>
        <taxon>Embryophyta</taxon>
        <taxon>Tracheophyta</taxon>
        <taxon>Spermatophyta</taxon>
        <taxon>Magnoliopsida</taxon>
        <taxon>eudicotyledons</taxon>
        <taxon>Gunneridae</taxon>
        <taxon>Pentapetalae</taxon>
        <taxon>rosids</taxon>
        <taxon>malvids</taxon>
        <taxon>Myrtales</taxon>
        <taxon>Myrtaceae</taxon>
        <taxon>Myrtoideae</taxon>
        <taxon>Eucalypteae</taxon>
        <taxon>Eucalyptus</taxon>
    </lineage>
</organism>
<dbReference type="SMART" id="SM00355">
    <property type="entry name" value="ZnF_C2H2"/>
    <property type="match status" value="3"/>
</dbReference>
<dbReference type="Proteomes" id="UP001634007">
    <property type="component" value="Unassembled WGS sequence"/>
</dbReference>
<evidence type="ECO:0000256" key="2">
    <source>
        <dbReference type="ARBA" id="ARBA00022737"/>
    </source>
</evidence>
<accession>A0ABD3KB09</accession>
<keyword evidence="1" id="KW-0479">Metal-binding</keyword>
<dbReference type="Pfam" id="PF13912">
    <property type="entry name" value="zf-C2H2_6"/>
    <property type="match status" value="3"/>
</dbReference>
<protein>
    <recommendedName>
        <fullName evidence="9">C2H2-type domain-containing protein</fullName>
    </recommendedName>
</protein>
<feature type="region of interest" description="Disordered" evidence="8">
    <location>
        <begin position="392"/>
        <end position="416"/>
    </location>
</feature>
<dbReference type="GO" id="GO:0043565">
    <property type="term" value="F:sequence-specific DNA binding"/>
    <property type="evidence" value="ECO:0007669"/>
    <property type="project" value="UniProtKB-ARBA"/>
</dbReference>
<dbReference type="PANTHER" id="PTHR45988:SF18">
    <property type="entry name" value="C2H2-TYPE ZINC FINGER FAMILY PROTEIN"/>
    <property type="match status" value="1"/>
</dbReference>
<feature type="domain" description="C2H2-type" evidence="9">
    <location>
        <begin position="380"/>
        <end position="407"/>
    </location>
</feature>
<evidence type="ECO:0000259" key="9">
    <source>
        <dbReference type="PROSITE" id="PS50157"/>
    </source>
</evidence>
<evidence type="ECO:0000256" key="6">
    <source>
        <dbReference type="ARBA" id="ARBA00023163"/>
    </source>
</evidence>
<feature type="region of interest" description="Disordered" evidence="8">
    <location>
        <begin position="80"/>
        <end position="117"/>
    </location>
</feature>
<dbReference type="InterPro" id="IPR013087">
    <property type="entry name" value="Znf_C2H2_type"/>
</dbReference>
<feature type="region of interest" description="Disordered" evidence="8">
    <location>
        <begin position="143"/>
        <end position="237"/>
    </location>
</feature>
<dbReference type="PANTHER" id="PTHR45988">
    <property type="entry name" value="C2H2 TYPE ZINC FINGER TRANSCRIPTION FACTOR FAMILY-RELATED"/>
    <property type="match status" value="1"/>
</dbReference>
<feature type="compositionally biased region" description="Polar residues" evidence="8">
    <location>
        <begin position="101"/>
        <end position="111"/>
    </location>
</feature>
<keyword evidence="6" id="KW-0804">Transcription</keyword>
<dbReference type="InterPro" id="IPR036236">
    <property type="entry name" value="Znf_C2H2_sf"/>
</dbReference>
<evidence type="ECO:0000313" key="11">
    <source>
        <dbReference type="Proteomes" id="UP001634007"/>
    </source>
</evidence>
<proteinExistence type="predicted"/>
<evidence type="ECO:0000256" key="7">
    <source>
        <dbReference type="PROSITE-ProRule" id="PRU00042"/>
    </source>
</evidence>
<evidence type="ECO:0000256" key="3">
    <source>
        <dbReference type="ARBA" id="ARBA00022771"/>
    </source>
</evidence>
<evidence type="ECO:0000256" key="5">
    <source>
        <dbReference type="ARBA" id="ARBA00023015"/>
    </source>
</evidence>
<reference evidence="10 11" key="1">
    <citation type="submission" date="2024-11" db="EMBL/GenBank/DDBJ databases">
        <title>Chromosome-level genome assembly of Eucalyptus globulus Labill. provides insights into its genome evolution.</title>
        <authorList>
            <person name="Li X."/>
        </authorList>
    </citation>
    <scope>NUCLEOTIDE SEQUENCE [LARGE SCALE GENOMIC DNA]</scope>
    <source>
        <strain evidence="10">CL2024</strain>
        <tissue evidence="10">Fresh tender leaves</tissue>
    </source>
</reference>
<feature type="compositionally biased region" description="Gly residues" evidence="8">
    <location>
        <begin position="221"/>
        <end position="237"/>
    </location>
</feature>
<evidence type="ECO:0000256" key="4">
    <source>
        <dbReference type="ARBA" id="ARBA00022833"/>
    </source>
</evidence>
<evidence type="ECO:0000313" key="10">
    <source>
        <dbReference type="EMBL" id="KAL3736533.1"/>
    </source>
</evidence>
<keyword evidence="5" id="KW-0805">Transcription regulation</keyword>
<dbReference type="EMBL" id="JBJKBG010000006">
    <property type="protein sequence ID" value="KAL3736533.1"/>
    <property type="molecule type" value="Genomic_DNA"/>
</dbReference>
<name>A0ABD3KB09_EUCGL</name>
<sequence length="487" mass="52927">MEEDLHRETKLMASSGVLYIKLNIQKAQCSSEKDGGSSYEEEDDHVEYPAASESTSPVCMFCRKGFSSGKALGGHMRIHAQSTKEPLRKKIHGRKIKRSGTKNNSRRSSATMAGGQDDHQTCVICGKSFPSIKSLYGHMRSHPEREWRGIQPPSAAAAKQSSPSTVSDSVVVRKADDDQIGSDDDAKERSSGAVDLSKSVPRWGVTAKRGKKAGTPSVAGSGSGSGSGSRSGSGEGVGLDAQVQEALVMLADGNPPSKVSPLIRPRIDATTDDKDEHKMEENCKANCCIDSYSGIEARNCSAIAENKEVEAFSETELKPKKPVNMMMNRVKEERVQRSYYKLGSELKKSRRIKRFRDLEELHADYDVQNRIVDPATPGRFKCSICNKSFSSHQALGGHKSSHSKPTKNSQTIRRDRETVSVEFSAVPGSYRLDADLSNPLSQVANSPSAIGEMSSKVLDFDLNELPPMEDDKERVVGLGADSGHCSG</sequence>
<dbReference type="Gene3D" id="3.30.160.60">
    <property type="entry name" value="Classic Zinc Finger"/>
    <property type="match status" value="2"/>
</dbReference>
<keyword evidence="11" id="KW-1185">Reference proteome</keyword>
<dbReference type="AlphaFoldDB" id="A0ABD3KB09"/>
<evidence type="ECO:0000256" key="1">
    <source>
        <dbReference type="ARBA" id="ARBA00022723"/>
    </source>
</evidence>
<feature type="domain" description="C2H2-type" evidence="9">
    <location>
        <begin position="120"/>
        <end position="147"/>
    </location>
</feature>
<dbReference type="InterPro" id="IPR044653">
    <property type="entry name" value="AZF1/2/3-like"/>
</dbReference>
<gene>
    <name evidence="10" type="ORF">ACJRO7_025477</name>
</gene>
<dbReference type="SUPFAM" id="SSF57667">
    <property type="entry name" value="beta-beta-alpha zinc fingers"/>
    <property type="match status" value="1"/>
</dbReference>
<comment type="caution">
    <text evidence="10">The sequence shown here is derived from an EMBL/GenBank/DDBJ whole genome shotgun (WGS) entry which is preliminary data.</text>
</comment>
<keyword evidence="2" id="KW-0677">Repeat</keyword>
<feature type="domain" description="C2H2-type" evidence="9">
    <location>
        <begin position="57"/>
        <end position="84"/>
    </location>
</feature>
<dbReference type="PROSITE" id="PS00028">
    <property type="entry name" value="ZINC_FINGER_C2H2_1"/>
    <property type="match status" value="3"/>
</dbReference>
<feature type="compositionally biased region" description="Low complexity" evidence="8">
    <location>
        <begin position="151"/>
        <end position="170"/>
    </location>
</feature>
<dbReference type="PROSITE" id="PS50157">
    <property type="entry name" value="ZINC_FINGER_C2H2_2"/>
    <property type="match status" value="3"/>
</dbReference>
<evidence type="ECO:0000256" key="8">
    <source>
        <dbReference type="SAM" id="MobiDB-lite"/>
    </source>
</evidence>
<dbReference type="GO" id="GO:0008270">
    <property type="term" value="F:zinc ion binding"/>
    <property type="evidence" value="ECO:0007669"/>
    <property type="project" value="UniProtKB-KW"/>
</dbReference>
<keyword evidence="4" id="KW-0862">Zinc</keyword>
<feature type="compositionally biased region" description="Basic residues" evidence="8">
    <location>
        <begin position="87"/>
        <end position="100"/>
    </location>
</feature>
<keyword evidence="3 7" id="KW-0863">Zinc-finger</keyword>